<dbReference type="GO" id="GO:0098552">
    <property type="term" value="C:side of membrane"/>
    <property type="evidence" value="ECO:0007669"/>
    <property type="project" value="UniProtKB-KW"/>
</dbReference>
<evidence type="ECO:0000256" key="3">
    <source>
        <dbReference type="ARBA" id="ARBA00022475"/>
    </source>
</evidence>
<protein>
    <submittedName>
        <fullName evidence="8">Variant surface glycoprotein 1125.303</fullName>
    </submittedName>
</protein>
<dbReference type="SUPFAM" id="SSF58087">
    <property type="entry name" value="Variant surface glycoprotein (N-terminal domain)"/>
    <property type="match status" value="1"/>
</dbReference>
<dbReference type="AlphaFoldDB" id="A0A1J0R5J7"/>
<dbReference type="InterPro" id="IPR027446">
    <property type="entry name" value="VSG_C_dom_sf"/>
</dbReference>
<evidence type="ECO:0000256" key="4">
    <source>
        <dbReference type="ARBA" id="ARBA00022622"/>
    </source>
</evidence>
<evidence type="ECO:0000256" key="5">
    <source>
        <dbReference type="ARBA" id="ARBA00023136"/>
    </source>
</evidence>
<evidence type="ECO:0000256" key="7">
    <source>
        <dbReference type="ARBA" id="ARBA00023288"/>
    </source>
</evidence>
<keyword evidence="7" id="KW-0449">Lipoprotein</keyword>
<comment type="subcellular location">
    <subcellularLocation>
        <location evidence="2">Cell membrane</location>
        <topology evidence="2">Lipid-anchor</topology>
        <topology evidence="2">GPI-anchor</topology>
    </subcellularLocation>
</comment>
<keyword evidence="6" id="KW-0325">Glycoprotein</keyword>
<sequence>MKSYLVIFSILAGFNQRKTAYAGDNDELATAAANLCEEKAYLDGLKQHLRSAASQKKEDARTAEALARKWQIVAATSESHDRKCLFLALSTHAEKIAETNAALAKAAEKAVQTAAEALSEHIGAIEAAELFAQLTFKLPANFKAGTTAAKREFPFTLDTPTNPLCQKVDDLKTIGGKNKQPTYEKLHTIKLTERAKILDFIQGAKATISGLQSCDKTDDSEANYATNMNACQYQGSWTATAALLRKASPYAGQDTQLFKYKSRSSACAVDKLTEADNKDKTKDLTHLLCKALKTIDKATANLGALSGNTLAEDQDTLNIIRNCNPQFQTITDISAEEGKAIKKYVKEAYGEDNTKFSEKFIKSLSQIKPTVRKDKTSDATKSVEEIAGTVDARAAQSHAEGKRIKREIEAEKKSATASSVGSKKAEDCKEETAKDKCNGKAGCEFKDGECKVKVITTEKASGLAGNTTASNSFVVNKAPLLLAFLILAYHF</sequence>
<evidence type="ECO:0000256" key="1">
    <source>
        <dbReference type="ARBA" id="ARBA00002523"/>
    </source>
</evidence>
<reference evidence="8" key="1">
    <citation type="submission" date="2016-08" db="EMBL/GenBank/DDBJ databases">
        <title>VSG repertoire of Trypanosoma brucei EATRO 1125.</title>
        <authorList>
            <person name="Cross G.A."/>
        </authorList>
    </citation>
    <scope>NUCLEOTIDE SEQUENCE</scope>
    <source>
        <strain evidence="8">EATRO 1125</strain>
    </source>
</reference>
<dbReference type="VEuPathDB" id="TriTrypDB:Tb1125.9.17850"/>
<name>A0A1J0R5J7_9TRYP</name>
<evidence type="ECO:0000313" key="8">
    <source>
        <dbReference type="EMBL" id="APD73126.1"/>
    </source>
</evidence>
<dbReference type="VEuPathDB" id="TriTrypDB:Tb427_000325200"/>
<dbReference type="VEuPathDB" id="TriTrypDB:Tb927.9.17850"/>
<comment type="function">
    <text evidence="1">VSG forms a coat on the surface of the parasite. The trypanosome evades the immune response of the host by expressing a series of antigenically distinct VSGs from an estimated 1000 VSG genes.</text>
</comment>
<keyword evidence="5" id="KW-0472">Membrane</keyword>
<proteinExistence type="predicted"/>
<dbReference type="GO" id="GO:0005886">
    <property type="term" value="C:plasma membrane"/>
    <property type="evidence" value="ECO:0007669"/>
    <property type="project" value="UniProtKB-SubCell"/>
</dbReference>
<keyword evidence="3" id="KW-1003">Cell membrane</keyword>
<accession>A0A1J0R5J7</accession>
<keyword evidence="4" id="KW-0336">GPI-anchor</keyword>
<evidence type="ECO:0000256" key="6">
    <source>
        <dbReference type="ARBA" id="ARBA00023180"/>
    </source>
</evidence>
<organism evidence="8">
    <name type="scientific">Trypanosoma brucei</name>
    <dbReference type="NCBI Taxonomy" id="5691"/>
    <lineage>
        <taxon>Eukaryota</taxon>
        <taxon>Discoba</taxon>
        <taxon>Euglenozoa</taxon>
        <taxon>Kinetoplastea</taxon>
        <taxon>Metakinetoplastina</taxon>
        <taxon>Trypanosomatida</taxon>
        <taxon>Trypanosomatidae</taxon>
        <taxon>Trypanosoma</taxon>
    </lineage>
</organism>
<dbReference type="EMBL" id="KX699170">
    <property type="protein sequence ID" value="APD73126.1"/>
    <property type="molecule type" value="Genomic_DNA"/>
</dbReference>
<dbReference type="SUPFAM" id="SSF118251">
    <property type="entry name" value="Variant surface glycoprotein MITAT 1.2, VSG 221, C-terminal domain"/>
    <property type="match status" value="1"/>
</dbReference>
<evidence type="ECO:0000256" key="2">
    <source>
        <dbReference type="ARBA" id="ARBA00004609"/>
    </source>
</evidence>